<dbReference type="PANTHER" id="PTHR34975">
    <property type="entry name" value="SPORE GERMINATION PROTEIN A2"/>
    <property type="match status" value="1"/>
</dbReference>
<keyword evidence="7 9" id="KW-0472">Membrane</keyword>
<evidence type="ECO:0000313" key="10">
    <source>
        <dbReference type="EMBL" id="MBC8528201.1"/>
    </source>
</evidence>
<accession>A0A926HMK0</accession>
<feature type="transmembrane region" description="Helical" evidence="9">
    <location>
        <begin position="266"/>
        <end position="291"/>
    </location>
</feature>
<dbReference type="InterPro" id="IPR004761">
    <property type="entry name" value="Spore_GerAB"/>
</dbReference>
<evidence type="ECO:0000256" key="1">
    <source>
        <dbReference type="ARBA" id="ARBA00004141"/>
    </source>
</evidence>
<keyword evidence="11" id="KW-1185">Reference proteome</keyword>
<evidence type="ECO:0000313" key="11">
    <source>
        <dbReference type="Proteomes" id="UP000654279"/>
    </source>
</evidence>
<feature type="transmembrane region" description="Helical" evidence="9">
    <location>
        <begin position="142"/>
        <end position="160"/>
    </location>
</feature>
<comment type="subcellular location">
    <subcellularLocation>
        <location evidence="1">Membrane</location>
        <topology evidence="1">Multi-pass membrane protein</topology>
    </subcellularLocation>
</comment>
<feature type="transmembrane region" description="Helical" evidence="9">
    <location>
        <begin position="213"/>
        <end position="246"/>
    </location>
</feature>
<evidence type="ECO:0000256" key="2">
    <source>
        <dbReference type="ARBA" id="ARBA00007998"/>
    </source>
</evidence>
<protein>
    <submittedName>
        <fullName evidence="10">Endospore germination permease</fullName>
    </submittedName>
</protein>
<dbReference type="PANTHER" id="PTHR34975:SF2">
    <property type="entry name" value="SPORE GERMINATION PROTEIN A2"/>
    <property type="match status" value="1"/>
</dbReference>
<feature type="transmembrane region" description="Helical" evidence="9">
    <location>
        <begin position="332"/>
        <end position="351"/>
    </location>
</feature>
<feature type="region of interest" description="Disordered" evidence="8">
    <location>
        <begin position="361"/>
        <end position="390"/>
    </location>
</feature>
<reference evidence="10" key="1">
    <citation type="submission" date="2020-08" db="EMBL/GenBank/DDBJ databases">
        <title>Genome public.</title>
        <authorList>
            <person name="Liu C."/>
            <person name="Sun Q."/>
        </authorList>
    </citation>
    <scope>NUCLEOTIDE SEQUENCE</scope>
    <source>
        <strain evidence="10">NSJ-44</strain>
    </source>
</reference>
<evidence type="ECO:0000256" key="9">
    <source>
        <dbReference type="SAM" id="Phobius"/>
    </source>
</evidence>
<evidence type="ECO:0000256" key="5">
    <source>
        <dbReference type="ARBA" id="ARBA00022692"/>
    </source>
</evidence>
<feature type="transmembrane region" description="Helical" evidence="9">
    <location>
        <begin position="37"/>
        <end position="61"/>
    </location>
</feature>
<feature type="transmembrane region" description="Helical" evidence="9">
    <location>
        <begin position="73"/>
        <end position="93"/>
    </location>
</feature>
<comment type="similarity">
    <text evidence="2">Belongs to the amino acid-polyamine-organocation (APC) superfamily. Spore germination protein (SGP) (TC 2.A.3.9) family.</text>
</comment>
<dbReference type="Pfam" id="PF03845">
    <property type="entry name" value="Spore_permease"/>
    <property type="match status" value="1"/>
</dbReference>
<feature type="transmembrane region" description="Helical" evidence="9">
    <location>
        <begin position="303"/>
        <end position="320"/>
    </location>
</feature>
<name>A0A926HMK0_9FIRM</name>
<dbReference type="Proteomes" id="UP000654279">
    <property type="component" value="Unassembled WGS sequence"/>
</dbReference>
<keyword evidence="6 9" id="KW-1133">Transmembrane helix</keyword>
<dbReference type="GO" id="GO:0016020">
    <property type="term" value="C:membrane"/>
    <property type="evidence" value="ECO:0007669"/>
    <property type="project" value="UniProtKB-SubCell"/>
</dbReference>
<dbReference type="AlphaFoldDB" id="A0A926HMK0"/>
<comment type="caution">
    <text evidence="10">The sequence shown here is derived from an EMBL/GenBank/DDBJ whole genome shotgun (WGS) entry which is preliminary data.</text>
</comment>
<keyword evidence="4" id="KW-0309">Germination</keyword>
<evidence type="ECO:0000256" key="6">
    <source>
        <dbReference type="ARBA" id="ARBA00022989"/>
    </source>
</evidence>
<gene>
    <name evidence="10" type="ORF">H8699_01945</name>
</gene>
<keyword evidence="3" id="KW-0813">Transport</keyword>
<evidence type="ECO:0000256" key="8">
    <source>
        <dbReference type="SAM" id="MobiDB-lite"/>
    </source>
</evidence>
<evidence type="ECO:0000256" key="3">
    <source>
        <dbReference type="ARBA" id="ARBA00022448"/>
    </source>
</evidence>
<feature type="transmembrane region" description="Helical" evidence="9">
    <location>
        <begin position="113"/>
        <end position="130"/>
    </location>
</feature>
<feature type="compositionally biased region" description="Polar residues" evidence="8">
    <location>
        <begin position="369"/>
        <end position="390"/>
    </location>
</feature>
<proteinExistence type="inferred from homology"/>
<dbReference type="GO" id="GO:0009847">
    <property type="term" value="P:spore germination"/>
    <property type="evidence" value="ECO:0007669"/>
    <property type="project" value="InterPro"/>
</dbReference>
<dbReference type="RefSeq" id="WP_249284240.1">
    <property type="nucleotide sequence ID" value="NZ_JACRSO010000001.1"/>
</dbReference>
<sequence>MHEQILSRSQAVCLFVLFTLGTGLIHAEGTHLYQDGWIATLGGLIMAIPLIVLYTRLLTLFPGKNGAEMLRLCFGRVLGGFLTILFCLYALYTAAHALRTLSDYIQITSIPETPQYLMIFALAILSLYGVRSGVRTLGQWSIYILPLVVLVVAGTCIIGITDMDFHNLLPMFEAPPKDLIQGSFNALGSPFGETVLFLFVFDTFKPKKEPNRALYIALAITAALFMLSTLRNILVLGPVAISHTLYPGYSSVRILSAGNFLTRFEALVSVNLILAGFIKICVGVFAASRALSTLLGIPVSSKALNVPLIFATAALSLWIYRTSLEAEHIYAVYPYFVLPLQLGIPTLMWLIGEFRYRRRSPHKPGLTGRRNTQTPKELTDSPSQITSRTL</sequence>
<evidence type="ECO:0000256" key="4">
    <source>
        <dbReference type="ARBA" id="ARBA00022544"/>
    </source>
</evidence>
<evidence type="ECO:0000256" key="7">
    <source>
        <dbReference type="ARBA" id="ARBA00023136"/>
    </source>
</evidence>
<keyword evidence="5 9" id="KW-0812">Transmembrane</keyword>
<feature type="transmembrane region" description="Helical" evidence="9">
    <location>
        <begin position="180"/>
        <end position="201"/>
    </location>
</feature>
<organism evidence="10 11">
    <name type="scientific">Luoshenia tenuis</name>
    <dbReference type="NCBI Taxonomy" id="2763654"/>
    <lineage>
        <taxon>Bacteria</taxon>
        <taxon>Bacillati</taxon>
        <taxon>Bacillota</taxon>
        <taxon>Clostridia</taxon>
        <taxon>Christensenellales</taxon>
        <taxon>Christensenellaceae</taxon>
        <taxon>Luoshenia</taxon>
    </lineage>
</organism>
<dbReference type="EMBL" id="JACRSO010000001">
    <property type="protein sequence ID" value="MBC8528201.1"/>
    <property type="molecule type" value="Genomic_DNA"/>
</dbReference>
<dbReference type="NCBIfam" id="TIGR00912">
    <property type="entry name" value="2A0309"/>
    <property type="match status" value="1"/>
</dbReference>